<dbReference type="AlphaFoldDB" id="A0A420EAY1"/>
<dbReference type="Proteomes" id="UP000286482">
    <property type="component" value="Unassembled WGS sequence"/>
</dbReference>
<keyword evidence="4 7" id="KW-0812">Transmembrane</keyword>
<evidence type="ECO:0000313" key="9">
    <source>
        <dbReference type="Proteomes" id="UP000286482"/>
    </source>
</evidence>
<keyword evidence="2" id="KW-0328">Glycosyltransferase</keyword>
<evidence type="ECO:0000256" key="5">
    <source>
        <dbReference type="ARBA" id="ARBA00022989"/>
    </source>
</evidence>
<dbReference type="Gene3D" id="3.90.550.10">
    <property type="entry name" value="Spore Coat Polysaccharide Biosynthesis Protein SpsA, Chain A"/>
    <property type="match status" value="1"/>
</dbReference>
<evidence type="ECO:0000313" key="8">
    <source>
        <dbReference type="EMBL" id="RKF17802.1"/>
    </source>
</evidence>
<gene>
    <name evidence="8" type="ORF">DBZ36_11110</name>
</gene>
<dbReference type="EMBL" id="RAQO01000006">
    <property type="protein sequence ID" value="RKF17802.1"/>
    <property type="molecule type" value="Genomic_DNA"/>
</dbReference>
<keyword evidence="5 7" id="KW-1133">Transmembrane helix</keyword>
<evidence type="ECO:0000256" key="7">
    <source>
        <dbReference type="SAM" id="Phobius"/>
    </source>
</evidence>
<evidence type="ECO:0000256" key="2">
    <source>
        <dbReference type="ARBA" id="ARBA00022676"/>
    </source>
</evidence>
<reference evidence="8 9" key="1">
    <citation type="submission" date="2018-09" db="EMBL/GenBank/DDBJ databases">
        <authorList>
            <person name="Wang Z."/>
        </authorList>
    </citation>
    <scope>NUCLEOTIDE SEQUENCE [LARGE SCALE GENOMIC DNA]</scope>
    <source>
        <strain evidence="8 9">ALS 81</strain>
    </source>
</reference>
<sequence length="327" mass="37084">MSCLKKISFVSVVIVEKDIENGQLESCIESTSVYLSSRYSDYEILIIQEGSSNSHRVIWKNLLLNLPSIRVIQVSNQLDRELAFSVGLENAIGDHVVLINPSVDPLELIEQGVERNEEGYDVVTGVNSTPNSSIFYKIVRPLINKILVLIGSHHEKNSTDFYCLSRNAANTITLASSKKYNLRVKIGQCFFEMTSIVYSQGQQCNYTRKTVLNAVPLAFNMLIFNSVKPLKYMAALGATASAFSLLFASYSFLMKFFDSETVEGWTSTIMLISLLFTILFIILSFMAEYMSRMLDETNKGRPYWIVNELHSKVMVDEDRYNVMERSQ</sequence>
<organism evidence="8 9">
    <name type="scientific">Alginatibacterium sediminis</name>
    <dbReference type="NCBI Taxonomy" id="2164068"/>
    <lineage>
        <taxon>Bacteria</taxon>
        <taxon>Pseudomonadati</taxon>
        <taxon>Pseudomonadota</taxon>
        <taxon>Gammaproteobacteria</taxon>
        <taxon>Alteromonadales</taxon>
        <taxon>Alteromonadaceae</taxon>
        <taxon>Alginatibacterium</taxon>
    </lineage>
</organism>
<evidence type="ECO:0000256" key="6">
    <source>
        <dbReference type="ARBA" id="ARBA00023136"/>
    </source>
</evidence>
<proteinExistence type="predicted"/>
<comment type="caution">
    <text evidence="8">The sequence shown here is derived from an EMBL/GenBank/DDBJ whole genome shotgun (WGS) entry which is preliminary data.</text>
</comment>
<dbReference type="OrthoDB" id="9179784at2"/>
<dbReference type="GO" id="GO:0005886">
    <property type="term" value="C:plasma membrane"/>
    <property type="evidence" value="ECO:0007669"/>
    <property type="project" value="TreeGrafter"/>
</dbReference>
<evidence type="ECO:0000256" key="1">
    <source>
        <dbReference type="ARBA" id="ARBA00004141"/>
    </source>
</evidence>
<keyword evidence="9" id="KW-1185">Reference proteome</keyword>
<evidence type="ECO:0008006" key="10">
    <source>
        <dbReference type="Google" id="ProtNLM"/>
    </source>
</evidence>
<name>A0A420EAY1_9ALTE</name>
<dbReference type="GO" id="GO:0016757">
    <property type="term" value="F:glycosyltransferase activity"/>
    <property type="evidence" value="ECO:0007669"/>
    <property type="project" value="UniProtKB-KW"/>
</dbReference>
<dbReference type="PANTHER" id="PTHR48090">
    <property type="entry name" value="UNDECAPRENYL-PHOSPHATE 4-DEOXY-4-FORMAMIDO-L-ARABINOSE TRANSFERASE-RELATED"/>
    <property type="match status" value="1"/>
</dbReference>
<evidence type="ECO:0000256" key="3">
    <source>
        <dbReference type="ARBA" id="ARBA00022679"/>
    </source>
</evidence>
<dbReference type="SUPFAM" id="SSF53448">
    <property type="entry name" value="Nucleotide-diphospho-sugar transferases"/>
    <property type="match status" value="1"/>
</dbReference>
<feature type="transmembrane region" description="Helical" evidence="7">
    <location>
        <begin position="265"/>
        <end position="287"/>
    </location>
</feature>
<feature type="transmembrane region" description="Helical" evidence="7">
    <location>
        <begin position="232"/>
        <end position="253"/>
    </location>
</feature>
<accession>A0A420EAY1</accession>
<protein>
    <recommendedName>
        <fullName evidence="10">Glycosyltransferase</fullName>
    </recommendedName>
</protein>
<dbReference type="InterPro" id="IPR050256">
    <property type="entry name" value="Glycosyltransferase_2"/>
</dbReference>
<dbReference type="PANTHER" id="PTHR48090:SF1">
    <property type="entry name" value="PROPHAGE BACTOPRENOL GLUCOSYL TRANSFERASE HOMOLOG"/>
    <property type="match status" value="1"/>
</dbReference>
<comment type="subcellular location">
    <subcellularLocation>
        <location evidence="1">Membrane</location>
        <topology evidence="1">Multi-pass membrane protein</topology>
    </subcellularLocation>
</comment>
<evidence type="ECO:0000256" key="4">
    <source>
        <dbReference type="ARBA" id="ARBA00022692"/>
    </source>
</evidence>
<dbReference type="RefSeq" id="WP_120355029.1">
    <property type="nucleotide sequence ID" value="NZ_RAQO01000006.1"/>
</dbReference>
<dbReference type="InterPro" id="IPR029044">
    <property type="entry name" value="Nucleotide-diphossugar_trans"/>
</dbReference>
<keyword evidence="6 7" id="KW-0472">Membrane</keyword>
<keyword evidence="3" id="KW-0808">Transferase</keyword>